<comment type="caution">
    <text evidence="2">The sequence shown here is derived from an EMBL/GenBank/DDBJ whole genome shotgun (WGS) entry which is preliminary data.</text>
</comment>
<feature type="region of interest" description="Disordered" evidence="1">
    <location>
        <begin position="49"/>
        <end position="103"/>
    </location>
</feature>
<proteinExistence type="predicted"/>
<gene>
    <name evidence="2" type="ORF">HAX54_024229</name>
</gene>
<reference evidence="2 3" key="1">
    <citation type="journal article" date="2021" name="BMC Genomics">
        <title>Datura genome reveals duplications of psychoactive alkaloid biosynthetic genes and high mutation rate following tissue culture.</title>
        <authorList>
            <person name="Rajewski A."/>
            <person name="Carter-House D."/>
            <person name="Stajich J."/>
            <person name="Litt A."/>
        </authorList>
    </citation>
    <scope>NUCLEOTIDE SEQUENCE [LARGE SCALE GENOMIC DNA]</scope>
    <source>
        <strain evidence="2">AR-01</strain>
    </source>
</reference>
<feature type="non-terminal residue" evidence="2">
    <location>
        <position position="103"/>
    </location>
</feature>
<protein>
    <submittedName>
        <fullName evidence="2">Uncharacterized protein</fullName>
    </submittedName>
</protein>
<keyword evidence="3" id="KW-1185">Reference proteome</keyword>
<feature type="compositionally biased region" description="Basic residues" evidence="1">
    <location>
        <begin position="76"/>
        <end position="90"/>
    </location>
</feature>
<evidence type="ECO:0000313" key="2">
    <source>
        <dbReference type="EMBL" id="MCD9639594.1"/>
    </source>
</evidence>
<dbReference type="Proteomes" id="UP000823775">
    <property type="component" value="Unassembled WGS sequence"/>
</dbReference>
<organism evidence="2 3">
    <name type="scientific">Datura stramonium</name>
    <name type="common">Jimsonweed</name>
    <name type="synonym">Common thornapple</name>
    <dbReference type="NCBI Taxonomy" id="4076"/>
    <lineage>
        <taxon>Eukaryota</taxon>
        <taxon>Viridiplantae</taxon>
        <taxon>Streptophyta</taxon>
        <taxon>Embryophyta</taxon>
        <taxon>Tracheophyta</taxon>
        <taxon>Spermatophyta</taxon>
        <taxon>Magnoliopsida</taxon>
        <taxon>eudicotyledons</taxon>
        <taxon>Gunneridae</taxon>
        <taxon>Pentapetalae</taxon>
        <taxon>asterids</taxon>
        <taxon>lamiids</taxon>
        <taxon>Solanales</taxon>
        <taxon>Solanaceae</taxon>
        <taxon>Solanoideae</taxon>
        <taxon>Datureae</taxon>
        <taxon>Datura</taxon>
    </lineage>
</organism>
<accession>A0ABS8V054</accession>
<dbReference type="EMBL" id="JACEIK010002950">
    <property type="protein sequence ID" value="MCD9639594.1"/>
    <property type="molecule type" value="Genomic_DNA"/>
</dbReference>
<feature type="compositionally biased region" description="Basic and acidic residues" evidence="1">
    <location>
        <begin position="49"/>
        <end position="71"/>
    </location>
</feature>
<sequence>MESKIYQGSVIHRSNETLKDSFSSISSRAFYHRRRFLVARARDIRIENVDMSNEKFYEKKSPESGRKRPEEGSAQVHHRASRRLKQRKGARSSASRPYPTPSA</sequence>
<evidence type="ECO:0000313" key="3">
    <source>
        <dbReference type="Proteomes" id="UP000823775"/>
    </source>
</evidence>
<name>A0ABS8V054_DATST</name>
<evidence type="ECO:0000256" key="1">
    <source>
        <dbReference type="SAM" id="MobiDB-lite"/>
    </source>
</evidence>